<evidence type="ECO:0000313" key="2">
    <source>
        <dbReference type="EMBL" id="MBV4356651.1"/>
    </source>
</evidence>
<dbReference type="Proteomes" id="UP000812270">
    <property type="component" value="Unassembled WGS sequence"/>
</dbReference>
<sequence>MPLTFPIQNILFLDIETVSQFPTYDIVPEGWKYLWQKKADILLRNKEDDTAESIYPRAGIYAEFGKIVCISCGFITGHGEEKKISLKSFYGDDEKKLLTEFNAMLNRWANDDSKYLCAHNGREFDFPYLCRRLIINELPIACALNMQGKKPWEVKHLDTMDMWKFGDYKNYTSLELMAHSLGVPTPKDDIDGSMVGEVYWKLKDIDRIVNYCQKDVVTVAQVFLKLNGEAMITEANIEVK</sequence>
<comment type="caution">
    <text evidence="2">The sequence shown here is derived from an EMBL/GenBank/DDBJ whole genome shotgun (WGS) entry which is preliminary data.</text>
</comment>
<accession>A0A9E2S6I5</accession>
<dbReference type="GO" id="GO:0004527">
    <property type="term" value="F:exonuclease activity"/>
    <property type="evidence" value="ECO:0007669"/>
    <property type="project" value="UniProtKB-KW"/>
</dbReference>
<dbReference type="InterPro" id="IPR019288">
    <property type="entry name" value="3'-5'_exonuclease_PolB-like"/>
</dbReference>
<dbReference type="Pfam" id="PF10108">
    <property type="entry name" value="DNA_pol_B_exo2"/>
    <property type="match status" value="1"/>
</dbReference>
<gene>
    <name evidence="2" type="ORF">KTO63_05770</name>
</gene>
<feature type="domain" description="Predicted 3'-5' exonuclease PolB-like" evidence="1">
    <location>
        <begin position="63"/>
        <end position="227"/>
    </location>
</feature>
<reference evidence="2" key="1">
    <citation type="submission" date="2021-06" db="EMBL/GenBank/DDBJ databases">
        <authorList>
            <person name="Huq M.A."/>
        </authorList>
    </citation>
    <scope>NUCLEOTIDE SEQUENCE</scope>
    <source>
        <strain evidence="2">MAH-26</strain>
    </source>
</reference>
<name>A0A9E2S6I5_9BACT</name>
<keyword evidence="3" id="KW-1185">Reference proteome</keyword>
<keyword evidence="2" id="KW-0269">Exonuclease</keyword>
<proteinExistence type="predicted"/>
<protein>
    <submittedName>
        <fullName evidence="2">3'-5' exonuclease</fullName>
    </submittedName>
</protein>
<evidence type="ECO:0000313" key="3">
    <source>
        <dbReference type="Proteomes" id="UP000812270"/>
    </source>
</evidence>
<evidence type="ECO:0000259" key="1">
    <source>
        <dbReference type="Pfam" id="PF10108"/>
    </source>
</evidence>
<dbReference type="AlphaFoldDB" id="A0A9E2S6I5"/>
<dbReference type="EMBL" id="JAHSPG010000002">
    <property type="protein sequence ID" value="MBV4356651.1"/>
    <property type="molecule type" value="Genomic_DNA"/>
</dbReference>
<dbReference type="RefSeq" id="WP_217790276.1">
    <property type="nucleotide sequence ID" value="NZ_JAHSPG010000002.1"/>
</dbReference>
<organism evidence="2 3">
    <name type="scientific">Pinibacter aurantiacus</name>
    <dbReference type="NCBI Taxonomy" id="2851599"/>
    <lineage>
        <taxon>Bacteria</taxon>
        <taxon>Pseudomonadati</taxon>
        <taxon>Bacteroidota</taxon>
        <taxon>Chitinophagia</taxon>
        <taxon>Chitinophagales</taxon>
        <taxon>Chitinophagaceae</taxon>
        <taxon>Pinibacter</taxon>
    </lineage>
</organism>
<keyword evidence="2" id="KW-0540">Nuclease</keyword>
<keyword evidence="2" id="KW-0378">Hydrolase</keyword>
<dbReference type="CDD" id="cd05782">
    <property type="entry name" value="DNA_polB_like1_exo"/>
    <property type="match status" value="1"/>
</dbReference>